<organism evidence="2 3">
    <name type="scientific">Coniophora puteana (strain RWD-64-598)</name>
    <name type="common">Brown rot fungus</name>
    <dbReference type="NCBI Taxonomy" id="741705"/>
    <lineage>
        <taxon>Eukaryota</taxon>
        <taxon>Fungi</taxon>
        <taxon>Dikarya</taxon>
        <taxon>Basidiomycota</taxon>
        <taxon>Agaricomycotina</taxon>
        <taxon>Agaricomycetes</taxon>
        <taxon>Agaricomycetidae</taxon>
        <taxon>Boletales</taxon>
        <taxon>Coniophorineae</taxon>
        <taxon>Coniophoraceae</taxon>
        <taxon>Coniophora</taxon>
    </lineage>
</organism>
<accession>A0A5M3MR74</accession>
<dbReference type="GeneID" id="19210248"/>
<name>A0A5M3MR74_CONPW</name>
<sequence>LACLALAVLVPGTEIWEGELKNIDQDLRRETQERGDKSQMVDVGVEEYDPGAVQRYEGCIHPVQSSRQVGDNPTNFASQLRRNTMSGVCESFEPSIRQSLVKR</sequence>
<evidence type="ECO:0000313" key="3">
    <source>
        <dbReference type="Proteomes" id="UP000053558"/>
    </source>
</evidence>
<dbReference type="KEGG" id="cput:CONPUDRAFT_81466"/>
<dbReference type="Proteomes" id="UP000053558">
    <property type="component" value="Unassembled WGS sequence"/>
</dbReference>
<proteinExistence type="predicted"/>
<feature type="chain" id="PRO_5024281138" evidence="1">
    <location>
        <begin position="16"/>
        <end position="103"/>
    </location>
</feature>
<protein>
    <submittedName>
        <fullName evidence="2">Uncharacterized protein</fullName>
    </submittedName>
</protein>
<evidence type="ECO:0000313" key="2">
    <source>
        <dbReference type="EMBL" id="EIW81683.1"/>
    </source>
</evidence>
<comment type="caution">
    <text evidence="2">The sequence shown here is derived from an EMBL/GenBank/DDBJ whole genome shotgun (WGS) entry which is preliminary data.</text>
</comment>
<feature type="non-terminal residue" evidence="2">
    <location>
        <position position="1"/>
    </location>
</feature>
<dbReference type="AlphaFoldDB" id="A0A5M3MR74"/>
<keyword evidence="3" id="KW-1185">Reference proteome</keyword>
<dbReference type="RefSeq" id="XP_007767519.1">
    <property type="nucleotide sequence ID" value="XM_007769329.1"/>
</dbReference>
<keyword evidence="1" id="KW-0732">Signal</keyword>
<feature type="signal peptide" evidence="1">
    <location>
        <begin position="1"/>
        <end position="15"/>
    </location>
</feature>
<feature type="non-terminal residue" evidence="2">
    <location>
        <position position="103"/>
    </location>
</feature>
<reference evidence="3" key="1">
    <citation type="journal article" date="2012" name="Science">
        <title>The Paleozoic origin of enzymatic lignin decomposition reconstructed from 31 fungal genomes.</title>
        <authorList>
            <person name="Floudas D."/>
            <person name="Binder M."/>
            <person name="Riley R."/>
            <person name="Barry K."/>
            <person name="Blanchette R.A."/>
            <person name="Henrissat B."/>
            <person name="Martinez A.T."/>
            <person name="Otillar R."/>
            <person name="Spatafora J.W."/>
            <person name="Yadav J.S."/>
            <person name="Aerts A."/>
            <person name="Benoit I."/>
            <person name="Boyd A."/>
            <person name="Carlson A."/>
            <person name="Copeland A."/>
            <person name="Coutinho P.M."/>
            <person name="de Vries R.P."/>
            <person name="Ferreira P."/>
            <person name="Findley K."/>
            <person name="Foster B."/>
            <person name="Gaskell J."/>
            <person name="Glotzer D."/>
            <person name="Gorecki P."/>
            <person name="Heitman J."/>
            <person name="Hesse C."/>
            <person name="Hori C."/>
            <person name="Igarashi K."/>
            <person name="Jurgens J.A."/>
            <person name="Kallen N."/>
            <person name="Kersten P."/>
            <person name="Kohler A."/>
            <person name="Kuees U."/>
            <person name="Kumar T.K.A."/>
            <person name="Kuo A."/>
            <person name="LaButti K."/>
            <person name="Larrondo L.F."/>
            <person name="Lindquist E."/>
            <person name="Ling A."/>
            <person name="Lombard V."/>
            <person name="Lucas S."/>
            <person name="Lundell T."/>
            <person name="Martin R."/>
            <person name="McLaughlin D.J."/>
            <person name="Morgenstern I."/>
            <person name="Morin E."/>
            <person name="Murat C."/>
            <person name="Nagy L.G."/>
            <person name="Nolan M."/>
            <person name="Ohm R.A."/>
            <person name="Patyshakuliyeva A."/>
            <person name="Rokas A."/>
            <person name="Ruiz-Duenas F.J."/>
            <person name="Sabat G."/>
            <person name="Salamov A."/>
            <person name="Samejima M."/>
            <person name="Schmutz J."/>
            <person name="Slot J.C."/>
            <person name="St John F."/>
            <person name="Stenlid J."/>
            <person name="Sun H."/>
            <person name="Sun S."/>
            <person name="Syed K."/>
            <person name="Tsang A."/>
            <person name="Wiebenga A."/>
            <person name="Young D."/>
            <person name="Pisabarro A."/>
            <person name="Eastwood D.C."/>
            <person name="Martin F."/>
            <person name="Cullen D."/>
            <person name="Grigoriev I.V."/>
            <person name="Hibbett D.S."/>
        </authorList>
    </citation>
    <scope>NUCLEOTIDE SEQUENCE [LARGE SCALE GENOMIC DNA]</scope>
    <source>
        <strain evidence="3">RWD-64-598 SS2</strain>
    </source>
</reference>
<gene>
    <name evidence="2" type="ORF">CONPUDRAFT_81466</name>
</gene>
<evidence type="ECO:0000256" key="1">
    <source>
        <dbReference type="SAM" id="SignalP"/>
    </source>
</evidence>
<dbReference type="EMBL" id="JH711577">
    <property type="protein sequence ID" value="EIW81683.1"/>
    <property type="molecule type" value="Genomic_DNA"/>
</dbReference>